<organism evidence="1 2">
    <name type="scientific">Leptospira interrogans serovar Copenhageni str. LT2050</name>
    <dbReference type="NCBI Taxonomy" id="1001598"/>
    <lineage>
        <taxon>Bacteria</taxon>
        <taxon>Pseudomonadati</taxon>
        <taxon>Spirochaetota</taxon>
        <taxon>Spirochaetia</taxon>
        <taxon>Leptospirales</taxon>
        <taxon>Leptospiraceae</taxon>
        <taxon>Leptospira</taxon>
    </lineage>
</organism>
<dbReference type="InterPro" id="IPR000043">
    <property type="entry name" value="Adenosylhomocysteinase-like"/>
</dbReference>
<dbReference type="SUPFAM" id="SSF52283">
    <property type="entry name" value="Formate/glycerate dehydrogenase catalytic domain-like"/>
    <property type="match status" value="1"/>
</dbReference>
<keyword evidence="1" id="KW-0378">Hydrolase</keyword>
<dbReference type="PANTHER" id="PTHR23420:SF0">
    <property type="entry name" value="ADENOSYLHOMOCYSTEINASE"/>
    <property type="match status" value="1"/>
</dbReference>
<dbReference type="GO" id="GO:0004013">
    <property type="term" value="F:adenosylhomocysteinase activity"/>
    <property type="evidence" value="ECO:0007669"/>
    <property type="project" value="TreeGrafter"/>
</dbReference>
<proteinExistence type="predicted"/>
<protein>
    <submittedName>
        <fullName evidence="1">S-adenosyl-L-homocysteine hydrolase-like protein</fullName>
    </submittedName>
</protein>
<evidence type="ECO:0000313" key="2">
    <source>
        <dbReference type="Proteomes" id="UP000011778"/>
    </source>
</evidence>
<reference evidence="1 2" key="1">
    <citation type="submission" date="2013-02" db="EMBL/GenBank/DDBJ databases">
        <authorList>
            <person name="Harkins D.M."/>
            <person name="Durkin A.S."/>
            <person name="Brinkac L.M."/>
            <person name="Haft D.H."/>
            <person name="Selengut J.D."/>
            <person name="Sanka R."/>
            <person name="DePew J."/>
            <person name="Purushe J."/>
            <person name="Tulsiani S.M."/>
            <person name="Graham G.C."/>
            <person name="Burns M.-A."/>
            <person name="Dohnt M.F."/>
            <person name="Smythe L.D."/>
            <person name="McKay D.B."/>
            <person name="Craig S.B."/>
            <person name="Vinetz J.M."/>
            <person name="Sutton G.G."/>
            <person name="Nierman W.C."/>
            <person name="Fouts D.E."/>
        </authorList>
    </citation>
    <scope>NUCLEOTIDE SEQUENCE [LARGE SCALE GENOMIC DNA]</scope>
    <source>
        <strain evidence="1 2">LT2050</strain>
    </source>
</reference>
<name>M3G129_LEPIT</name>
<dbReference type="Pfam" id="PF05221">
    <property type="entry name" value="AdoHcyase"/>
    <property type="match status" value="1"/>
</dbReference>
<dbReference type="Gene3D" id="3.40.50.1480">
    <property type="entry name" value="Adenosylhomocysteinase-like"/>
    <property type="match status" value="1"/>
</dbReference>
<dbReference type="GO" id="GO:0005829">
    <property type="term" value="C:cytosol"/>
    <property type="evidence" value="ECO:0007669"/>
    <property type="project" value="TreeGrafter"/>
</dbReference>
<accession>M3G129</accession>
<dbReference type="EMBL" id="AFMD02000584">
    <property type="protein sequence ID" value="EMG18955.1"/>
    <property type="molecule type" value="Genomic_DNA"/>
</dbReference>
<dbReference type="GO" id="GO:0033353">
    <property type="term" value="P:S-adenosylmethionine cycle"/>
    <property type="evidence" value="ECO:0007669"/>
    <property type="project" value="TreeGrafter"/>
</dbReference>
<dbReference type="InterPro" id="IPR042172">
    <property type="entry name" value="Adenosylhomocyst_ase-like_sf"/>
</dbReference>
<dbReference type="AlphaFoldDB" id="M3G129"/>
<gene>
    <name evidence="1" type="ORF">LEP1GSC150_1262</name>
</gene>
<evidence type="ECO:0000313" key="1">
    <source>
        <dbReference type="EMBL" id="EMG18955.1"/>
    </source>
</evidence>
<sequence>MSVTTQEKDLSYKVKDLSQAEWGRQEIILAEKEMPGLMALRQEYKGKNLWLVQGSPDLFT</sequence>
<dbReference type="PANTHER" id="PTHR23420">
    <property type="entry name" value="ADENOSYLHOMOCYSTEINASE"/>
    <property type="match status" value="1"/>
</dbReference>
<dbReference type="Proteomes" id="UP000011778">
    <property type="component" value="Unassembled WGS sequence"/>
</dbReference>
<comment type="caution">
    <text evidence="1">The sequence shown here is derived from an EMBL/GenBank/DDBJ whole genome shotgun (WGS) entry which is preliminary data.</text>
</comment>